<gene>
    <name evidence="1" type="ORF">SAE01_00580</name>
</gene>
<dbReference type="EMBL" id="BJYT01000001">
    <property type="protein sequence ID" value="GEO07562.1"/>
    <property type="molecule type" value="Genomic_DNA"/>
</dbReference>
<dbReference type="RefSeq" id="WP_147201533.1">
    <property type="nucleotide sequence ID" value="NZ_BJYT01000001.1"/>
</dbReference>
<proteinExistence type="predicted"/>
<evidence type="ECO:0000313" key="2">
    <source>
        <dbReference type="Proteomes" id="UP000321513"/>
    </source>
</evidence>
<reference evidence="1 2" key="1">
    <citation type="submission" date="2019-07" db="EMBL/GenBank/DDBJ databases">
        <title>Whole genome shotgun sequence of Segetibacter aerophilus NBRC 106135.</title>
        <authorList>
            <person name="Hosoyama A."/>
            <person name="Uohara A."/>
            <person name="Ohji S."/>
            <person name="Ichikawa N."/>
        </authorList>
    </citation>
    <scope>NUCLEOTIDE SEQUENCE [LARGE SCALE GENOMIC DNA]</scope>
    <source>
        <strain evidence="1 2">NBRC 106135</strain>
    </source>
</reference>
<accession>A0A512B6H0</accession>
<dbReference type="NCBIfam" id="TIGR02436">
    <property type="entry name" value="four helix bundle protein"/>
    <property type="match status" value="1"/>
</dbReference>
<dbReference type="InterPro" id="IPR012657">
    <property type="entry name" value="23S_rRNA-intervening_sequence"/>
</dbReference>
<protein>
    <submittedName>
        <fullName evidence="1">Four helix bundle protein</fullName>
    </submittedName>
</protein>
<dbReference type="PANTHER" id="PTHR38471">
    <property type="entry name" value="FOUR HELIX BUNDLE PROTEIN"/>
    <property type="match status" value="1"/>
</dbReference>
<dbReference type="InterPro" id="IPR036583">
    <property type="entry name" value="23S_rRNA_IVS_sf"/>
</dbReference>
<organism evidence="1 2">
    <name type="scientific">Segetibacter aerophilus</name>
    <dbReference type="NCBI Taxonomy" id="670293"/>
    <lineage>
        <taxon>Bacteria</taxon>
        <taxon>Pseudomonadati</taxon>
        <taxon>Bacteroidota</taxon>
        <taxon>Chitinophagia</taxon>
        <taxon>Chitinophagales</taxon>
        <taxon>Chitinophagaceae</taxon>
        <taxon>Segetibacter</taxon>
    </lineage>
</organism>
<dbReference type="SUPFAM" id="SSF158446">
    <property type="entry name" value="IVS-encoded protein-like"/>
    <property type="match status" value="1"/>
</dbReference>
<dbReference type="PIRSF" id="PIRSF035652">
    <property type="entry name" value="CHP02436"/>
    <property type="match status" value="1"/>
</dbReference>
<name>A0A512B6H0_9BACT</name>
<dbReference type="OrthoDB" id="285993at2"/>
<sequence length="130" mass="14700">MSEAKNKQSIIAGKAYAFALDIIKLYKQLTSETKEYVLSKQLLRAGTSIGANVNEAVLSESKRDFVHKLGIALKEARETNYWLSLLKDSNYITNNSFNDLNNSCVEIIRILSSIILTTKERYFKSKSSEL</sequence>
<dbReference type="PANTHER" id="PTHR38471:SF2">
    <property type="entry name" value="FOUR HELIX BUNDLE PROTEIN"/>
    <property type="match status" value="1"/>
</dbReference>
<comment type="caution">
    <text evidence="1">The sequence shown here is derived from an EMBL/GenBank/DDBJ whole genome shotgun (WGS) entry which is preliminary data.</text>
</comment>
<dbReference type="Gene3D" id="1.20.1440.60">
    <property type="entry name" value="23S rRNA-intervening sequence"/>
    <property type="match status" value="1"/>
</dbReference>
<dbReference type="Pfam" id="PF05635">
    <property type="entry name" value="23S_rRNA_IVP"/>
    <property type="match status" value="1"/>
</dbReference>
<dbReference type="Proteomes" id="UP000321513">
    <property type="component" value="Unassembled WGS sequence"/>
</dbReference>
<evidence type="ECO:0000313" key="1">
    <source>
        <dbReference type="EMBL" id="GEO07562.1"/>
    </source>
</evidence>
<keyword evidence="2" id="KW-1185">Reference proteome</keyword>
<dbReference type="AlphaFoldDB" id="A0A512B6H0"/>